<evidence type="ECO:0000313" key="2">
    <source>
        <dbReference type="Proteomes" id="UP001149163"/>
    </source>
</evidence>
<dbReference type="EMBL" id="JAPQKN010000007">
    <property type="protein sequence ID" value="KAJ5152839.1"/>
    <property type="molecule type" value="Genomic_DNA"/>
</dbReference>
<comment type="caution">
    <text evidence="1">The sequence shown here is derived from an EMBL/GenBank/DDBJ whole genome shotgun (WGS) entry which is preliminary data.</text>
</comment>
<dbReference type="RefSeq" id="XP_056539147.1">
    <property type="nucleotide sequence ID" value="XM_056691441.1"/>
</dbReference>
<keyword evidence="2" id="KW-1185">Reference proteome</keyword>
<name>A0A9W9HQ61_9EURO</name>
<proteinExistence type="predicted"/>
<dbReference type="GeneID" id="81430617"/>
<sequence>MCGNAYGWPRQSWRLDPAPIANQHHRPYDSQPVVFQRRDLLGNGTWSEEDSGPAGICHADLRSLGNGNQDAYLDLDYDNLLLVDIEGNPVDGRICNVIYEDDDPHSELRLMLNEEGHVVDMYIGDAEAGSWTREALKSSKSDTVTVDPTTVTVTTGVAAGSESRPTFPASTISVQTASGTMVTPAPYVYGL</sequence>
<dbReference type="AlphaFoldDB" id="A0A9W9HQ61"/>
<reference evidence="1" key="1">
    <citation type="submission" date="2022-11" db="EMBL/GenBank/DDBJ databases">
        <authorList>
            <person name="Petersen C."/>
        </authorList>
    </citation>
    <scope>NUCLEOTIDE SEQUENCE</scope>
    <source>
        <strain evidence="1">IBT 26290</strain>
    </source>
</reference>
<accession>A0A9W9HQ61</accession>
<evidence type="ECO:0000313" key="1">
    <source>
        <dbReference type="EMBL" id="KAJ5152839.1"/>
    </source>
</evidence>
<gene>
    <name evidence="1" type="ORF">N7482_009317</name>
</gene>
<dbReference type="Proteomes" id="UP001149163">
    <property type="component" value="Unassembled WGS sequence"/>
</dbReference>
<organism evidence="1 2">
    <name type="scientific">Penicillium canariense</name>
    <dbReference type="NCBI Taxonomy" id="189055"/>
    <lineage>
        <taxon>Eukaryota</taxon>
        <taxon>Fungi</taxon>
        <taxon>Dikarya</taxon>
        <taxon>Ascomycota</taxon>
        <taxon>Pezizomycotina</taxon>
        <taxon>Eurotiomycetes</taxon>
        <taxon>Eurotiomycetidae</taxon>
        <taxon>Eurotiales</taxon>
        <taxon>Aspergillaceae</taxon>
        <taxon>Penicillium</taxon>
    </lineage>
</organism>
<dbReference type="OrthoDB" id="73875at2759"/>
<reference evidence="1" key="2">
    <citation type="journal article" date="2023" name="IMA Fungus">
        <title>Comparative genomic study of the Penicillium genus elucidates a diverse pangenome and 15 lateral gene transfer events.</title>
        <authorList>
            <person name="Petersen C."/>
            <person name="Sorensen T."/>
            <person name="Nielsen M.R."/>
            <person name="Sondergaard T.E."/>
            <person name="Sorensen J.L."/>
            <person name="Fitzpatrick D.A."/>
            <person name="Frisvad J.C."/>
            <person name="Nielsen K.L."/>
        </authorList>
    </citation>
    <scope>NUCLEOTIDE SEQUENCE</scope>
    <source>
        <strain evidence="1">IBT 26290</strain>
    </source>
</reference>
<protein>
    <submittedName>
        <fullName evidence="1">Uncharacterized protein</fullName>
    </submittedName>
</protein>